<keyword evidence="11" id="KW-1003">Cell membrane</keyword>
<feature type="transmembrane region" description="Helical" evidence="11">
    <location>
        <begin position="319"/>
        <end position="344"/>
    </location>
</feature>
<evidence type="ECO:0000256" key="13">
    <source>
        <dbReference type="SAM" id="SignalP"/>
    </source>
</evidence>
<feature type="transmembrane region" description="Helical" evidence="11">
    <location>
        <begin position="224"/>
        <end position="242"/>
    </location>
</feature>
<dbReference type="Proteomes" id="UP000077667">
    <property type="component" value="Chromosome"/>
</dbReference>
<feature type="chain" id="PRO_5008390131" description="ATP synthase subunit a" evidence="13">
    <location>
        <begin position="28"/>
        <end position="370"/>
    </location>
</feature>
<dbReference type="Pfam" id="PF00119">
    <property type="entry name" value="ATP-synt_A"/>
    <property type="match status" value="1"/>
</dbReference>
<accession>A0A1A9I9Y1</accession>
<dbReference type="InterPro" id="IPR000568">
    <property type="entry name" value="ATP_synth_F0_asu"/>
</dbReference>
<evidence type="ECO:0000256" key="6">
    <source>
        <dbReference type="ARBA" id="ARBA00022781"/>
    </source>
</evidence>
<dbReference type="GO" id="GO:0046933">
    <property type="term" value="F:proton-transporting ATP synthase activity, rotational mechanism"/>
    <property type="evidence" value="ECO:0007669"/>
    <property type="project" value="UniProtKB-UniRule"/>
</dbReference>
<evidence type="ECO:0000256" key="10">
    <source>
        <dbReference type="ARBA" id="ARBA00023310"/>
    </source>
</evidence>
<dbReference type="PANTHER" id="PTHR11410:SF0">
    <property type="entry name" value="ATP SYNTHASE SUBUNIT A"/>
    <property type="match status" value="1"/>
</dbReference>
<proteinExistence type="inferred from homology"/>
<dbReference type="NCBIfam" id="TIGR01131">
    <property type="entry name" value="ATP_synt_6_or_A"/>
    <property type="match status" value="1"/>
</dbReference>
<sequence length="370" mass="41277">MGFKWFKSFMVAALSLFLVSSAQSVFAQHEEHAEGAATEEKFNPGEAILHHIADAHEWHFFSFKKEDGTEFHGTIPLPVLLYSPQRGFSAFMSSVFHHGTEVYNGYKLEHDKVVAVDANGNADESVKVYDFSITKNILQMIIALIVLVWLMITMAGKYKTGQGVTSAPKGLQNAIEPIITFIRDDVAKPNLGPKYQKYLPYLLTIFFFILINALFSMLPGAANVTGNIAFTAILGIIAFLVIMFNTNGHYWQHIFWFPGVPLPVKLLMIPVEIMGIFTKPFALIIRLFANMTAGHIVILSFISLIFIFTEMSKTAGVAFTPVSIAFAVFIYLIEILVAFIQAYIFANLTAVFIGEAIGDHHFEEDVVSHH</sequence>
<keyword evidence="7 11" id="KW-1133">Transmembrane helix</keyword>
<comment type="subcellular location">
    <subcellularLocation>
        <location evidence="11 12">Cell membrane</location>
        <topology evidence="11 12">Multi-pass membrane protein</topology>
    </subcellularLocation>
    <subcellularLocation>
        <location evidence="1">Membrane</location>
        <topology evidence="1">Multi-pass membrane protein</topology>
    </subcellularLocation>
</comment>
<comment type="similarity">
    <text evidence="2 11 12">Belongs to the ATPase A chain family.</text>
</comment>
<feature type="signal peptide" evidence="13">
    <location>
        <begin position="1"/>
        <end position="27"/>
    </location>
</feature>
<dbReference type="KEGG" id="nia:A8C56_23310"/>
<dbReference type="InterPro" id="IPR035908">
    <property type="entry name" value="F0_ATP_A_sf"/>
</dbReference>
<dbReference type="EMBL" id="CP015772">
    <property type="protein sequence ID" value="ANH84175.1"/>
    <property type="molecule type" value="Genomic_DNA"/>
</dbReference>
<name>A0A1A9I9Y1_9BACT</name>
<keyword evidence="5 11" id="KW-0812">Transmembrane</keyword>
<organism evidence="14 15">
    <name type="scientific">Niabella ginsenosidivorans</name>
    <dbReference type="NCBI Taxonomy" id="1176587"/>
    <lineage>
        <taxon>Bacteria</taxon>
        <taxon>Pseudomonadati</taxon>
        <taxon>Bacteroidota</taxon>
        <taxon>Chitinophagia</taxon>
        <taxon>Chitinophagales</taxon>
        <taxon>Chitinophagaceae</taxon>
        <taxon>Niabella</taxon>
    </lineage>
</organism>
<gene>
    <name evidence="11" type="primary">atpB</name>
    <name evidence="14" type="ORF">A8C56_23310</name>
</gene>
<dbReference type="Gene3D" id="1.20.120.220">
    <property type="entry name" value="ATP synthase, F0 complex, subunit A"/>
    <property type="match status" value="1"/>
</dbReference>
<feature type="transmembrane region" description="Helical" evidence="11">
    <location>
        <begin position="254"/>
        <end position="277"/>
    </location>
</feature>
<dbReference type="AlphaFoldDB" id="A0A1A9I9Y1"/>
<evidence type="ECO:0000256" key="2">
    <source>
        <dbReference type="ARBA" id="ARBA00006810"/>
    </source>
</evidence>
<dbReference type="STRING" id="1176587.A8C56_23310"/>
<keyword evidence="10 11" id="KW-0066">ATP synthesis</keyword>
<comment type="function">
    <text evidence="11 12">Key component of the proton channel; it plays a direct role in the translocation of protons across the membrane.</text>
</comment>
<dbReference type="InterPro" id="IPR045083">
    <property type="entry name" value="ATP_synth_F0_asu_bact/mt"/>
</dbReference>
<evidence type="ECO:0000256" key="4">
    <source>
        <dbReference type="ARBA" id="ARBA00022547"/>
    </source>
</evidence>
<reference evidence="14 15" key="1">
    <citation type="submission" date="2016-05" db="EMBL/GenBank/DDBJ databases">
        <title>Niabella ginsenosidivorans BS26 whole genome sequencing.</title>
        <authorList>
            <person name="Im W.T."/>
            <person name="Siddiqi M.Z."/>
        </authorList>
    </citation>
    <scope>NUCLEOTIDE SEQUENCE [LARGE SCALE GENOMIC DNA]</scope>
    <source>
        <strain evidence="14 15">BS26</strain>
    </source>
</reference>
<dbReference type="SUPFAM" id="SSF81336">
    <property type="entry name" value="F1F0 ATP synthase subunit A"/>
    <property type="match status" value="1"/>
</dbReference>
<evidence type="ECO:0000256" key="3">
    <source>
        <dbReference type="ARBA" id="ARBA00022448"/>
    </source>
</evidence>
<dbReference type="PRINTS" id="PR00123">
    <property type="entry name" value="ATPASEA"/>
</dbReference>
<keyword evidence="3 11" id="KW-0813">Transport</keyword>
<evidence type="ECO:0000256" key="9">
    <source>
        <dbReference type="ARBA" id="ARBA00023136"/>
    </source>
</evidence>
<evidence type="ECO:0000256" key="8">
    <source>
        <dbReference type="ARBA" id="ARBA00023065"/>
    </source>
</evidence>
<feature type="transmembrane region" description="Helical" evidence="11">
    <location>
        <begin position="198"/>
        <end position="218"/>
    </location>
</feature>
<protein>
    <recommendedName>
        <fullName evidence="11 12">ATP synthase subunit a</fullName>
    </recommendedName>
    <alternativeName>
        <fullName evidence="11">ATP synthase F0 sector subunit a</fullName>
    </alternativeName>
    <alternativeName>
        <fullName evidence="11">F-ATPase subunit 6</fullName>
    </alternativeName>
</protein>
<evidence type="ECO:0000256" key="11">
    <source>
        <dbReference type="HAMAP-Rule" id="MF_01393"/>
    </source>
</evidence>
<evidence type="ECO:0000256" key="12">
    <source>
        <dbReference type="RuleBase" id="RU000483"/>
    </source>
</evidence>
<keyword evidence="15" id="KW-1185">Reference proteome</keyword>
<evidence type="ECO:0000313" key="14">
    <source>
        <dbReference type="EMBL" id="ANH84175.1"/>
    </source>
</evidence>
<dbReference type="OrthoDB" id="9809130at2"/>
<keyword evidence="13" id="KW-0732">Signal</keyword>
<keyword evidence="9 11" id="KW-0472">Membrane</keyword>
<dbReference type="GO" id="GO:0005886">
    <property type="term" value="C:plasma membrane"/>
    <property type="evidence" value="ECO:0007669"/>
    <property type="project" value="UniProtKB-SubCell"/>
</dbReference>
<dbReference type="CDD" id="cd00310">
    <property type="entry name" value="ATP-synt_Fo_a_6"/>
    <property type="match status" value="1"/>
</dbReference>
<feature type="transmembrane region" description="Helical" evidence="11">
    <location>
        <begin position="137"/>
        <end position="156"/>
    </location>
</feature>
<dbReference type="GO" id="GO:0045259">
    <property type="term" value="C:proton-transporting ATP synthase complex"/>
    <property type="evidence" value="ECO:0007669"/>
    <property type="project" value="UniProtKB-KW"/>
</dbReference>
<keyword evidence="4 11" id="KW-0138">CF(0)</keyword>
<evidence type="ECO:0000256" key="7">
    <source>
        <dbReference type="ARBA" id="ARBA00022989"/>
    </source>
</evidence>
<evidence type="ECO:0000313" key="15">
    <source>
        <dbReference type="Proteomes" id="UP000077667"/>
    </source>
</evidence>
<dbReference type="PANTHER" id="PTHR11410">
    <property type="entry name" value="ATP SYNTHASE SUBUNIT A"/>
    <property type="match status" value="1"/>
</dbReference>
<keyword evidence="6 11" id="KW-0375">Hydrogen ion transport</keyword>
<evidence type="ECO:0000256" key="5">
    <source>
        <dbReference type="ARBA" id="ARBA00022692"/>
    </source>
</evidence>
<feature type="transmembrane region" description="Helical" evidence="11">
    <location>
        <begin position="283"/>
        <end position="307"/>
    </location>
</feature>
<dbReference type="HAMAP" id="MF_01393">
    <property type="entry name" value="ATP_synth_a_bact"/>
    <property type="match status" value="1"/>
</dbReference>
<evidence type="ECO:0000256" key="1">
    <source>
        <dbReference type="ARBA" id="ARBA00004141"/>
    </source>
</evidence>
<keyword evidence="8 11" id="KW-0406">Ion transport</keyword>